<accession>A0A918DWB4</accession>
<keyword evidence="6" id="KW-1185">Reference proteome</keyword>
<dbReference type="InterPro" id="IPR052995">
    <property type="entry name" value="LMW-PTP"/>
</dbReference>
<name>A0A918DWB4_9GAMM</name>
<evidence type="ECO:0000313" key="5">
    <source>
        <dbReference type="EMBL" id="GGO85438.1"/>
    </source>
</evidence>
<organism evidence="5 6">
    <name type="scientific">Marinobacterium nitratireducens</name>
    <dbReference type="NCBI Taxonomy" id="518897"/>
    <lineage>
        <taxon>Bacteria</taxon>
        <taxon>Pseudomonadati</taxon>
        <taxon>Pseudomonadota</taxon>
        <taxon>Gammaproteobacteria</taxon>
        <taxon>Oceanospirillales</taxon>
        <taxon>Oceanospirillaceae</taxon>
        <taxon>Marinobacterium</taxon>
    </lineage>
</organism>
<sequence length="85" mass="9585">MQLDDFGRFDLVLAMDRDNLEDLLALCPAEHREKVRLFLDFAGEQVSVREVPDPYYGGDDGFEQVLDLVEAATAGLIEQLRREGA</sequence>
<dbReference type="Pfam" id="PF01451">
    <property type="entry name" value="LMWPc"/>
    <property type="match status" value="1"/>
</dbReference>
<comment type="similarity">
    <text evidence="1">Belongs to the low molecular weight phosphotyrosine protein phosphatase family.</text>
</comment>
<dbReference type="Gene3D" id="3.40.50.2300">
    <property type="match status" value="1"/>
</dbReference>
<dbReference type="InterPro" id="IPR023485">
    <property type="entry name" value="Ptyr_pPase"/>
</dbReference>
<evidence type="ECO:0000256" key="2">
    <source>
        <dbReference type="ARBA" id="ARBA00022801"/>
    </source>
</evidence>
<reference evidence="5 6" key="1">
    <citation type="journal article" date="2014" name="Int. J. Syst. Evol. Microbiol.">
        <title>Complete genome sequence of Corynebacterium casei LMG S-19264T (=DSM 44701T), isolated from a smear-ripened cheese.</title>
        <authorList>
            <consortium name="US DOE Joint Genome Institute (JGI-PGF)"/>
            <person name="Walter F."/>
            <person name="Albersmeier A."/>
            <person name="Kalinowski J."/>
            <person name="Ruckert C."/>
        </authorList>
    </citation>
    <scope>NUCLEOTIDE SEQUENCE [LARGE SCALE GENOMIC DNA]</scope>
    <source>
        <strain evidence="5 6">CGMCC 1.7286</strain>
    </source>
</reference>
<proteinExistence type="inferred from homology"/>
<feature type="domain" description="Phosphotyrosine protein phosphatase I" evidence="4">
    <location>
        <begin position="4"/>
        <end position="76"/>
    </location>
</feature>
<evidence type="ECO:0000256" key="3">
    <source>
        <dbReference type="PIRSR" id="PIRSR617867-1"/>
    </source>
</evidence>
<evidence type="ECO:0000256" key="1">
    <source>
        <dbReference type="ARBA" id="ARBA00011063"/>
    </source>
</evidence>
<gene>
    <name evidence="5" type="ORF">GCM10011348_33970</name>
</gene>
<evidence type="ECO:0000259" key="4">
    <source>
        <dbReference type="Pfam" id="PF01451"/>
    </source>
</evidence>
<dbReference type="PANTHER" id="PTHR47439:SF1">
    <property type="entry name" value="ACID PHOSPHATASE"/>
    <property type="match status" value="1"/>
</dbReference>
<comment type="caution">
    <text evidence="5">The sequence shown here is derived from an EMBL/GenBank/DDBJ whole genome shotgun (WGS) entry which is preliminary data.</text>
</comment>
<dbReference type="EMBL" id="BMLT01000009">
    <property type="protein sequence ID" value="GGO85438.1"/>
    <property type="molecule type" value="Genomic_DNA"/>
</dbReference>
<feature type="active site" description="Proton donor" evidence="3">
    <location>
        <position position="53"/>
    </location>
</feature>
<dbReference type="PRINTS" id="PR00719">
    <property type="entry name" value="LMWPTPASE"/>
</dbReference>
<dbReference type="GO" id="GO:0004725">
    <property type="term" value="F:protein tyrosine phosphatase activity"/>
    <property type="evidence" value="ECO:0007669"/>
    <property type="project" value="InterPro"/>
</dbReference>
<dbReference type="PANTHER" id="PTHR47439">
    <property type="entry name" value="LOW MOLECULAR WEIGHT PHOSPHOTYROSINE PROTEIN PHOSPHATASE-RELATED"/>
    <property type="match status" value="1"/>
</dbReference>
<dbReference type="AlphaFoldDB" id="A0A918DWB4"/>
<evidence type="ECO:0000313" key="6">
    <source>
        <dbReference type="Proteomes" id="UP000599578"/>
    </source>
</evidence>
<dbReference type="Proteomes" id="UP000599578">
    <property type="component" value="Unassembled WGS sequence"/>
</dbReference>
<dbReference type="InterPro" id="IPR036196">
    <property type="entry name" value="Ptyr_pPase_sf"/>
</dbReference>
<dbReference type="SUPFAM" id="SSF52788">
    <property type="entry name" value="Phosphotyrosine protein phosphatases I"/>
    <property type="match status" value="1"/>
</dbReference>
<protein>
    <recommendedName>
        <fullName evidence="4">Phosphotyrosine protein phosphatase I domain-containing protein</fullName>
    </recommendedName>
</protein>
<keyword evidence="2" id="KW-0378">Hydrolase</keyword>
<dbReference type="InterPro" id="IPR017867">
    <property type="entry name" value="Tyr_phospatase_low_mol_wt"/>
</dbReference>